<dbReference type="Proteomes" id="UP001162030">
    <property type="component" value="Chromosome"/>
</dbReference>
<name>A0ABM9HZ44_9GAMM</name>
<gene>
    <name evidence="1" type="ORF">MSZNOR_1223</name>
</gene>
<keyword evidence="2" id="KW-1185">Reference proteome</keyword>
<evidence type="ECO:0000313" key="2">
    <source>
        <dbReference type="Proteomes" id="UP001162030"/>
    </source>
</evidence>
<accession>A0ABM9HZ44</accession>
<protein>
    <submittedName>
        <fullName evidence="1">Uncharacterized protein</fullName>
    </submittedName>
</protein>
<proteinExistence type="predicted"/>
<reference evidence="1 2" key="1">
    <citation type="submission" date="2023-03" db="EMBL/GenBank/DDBJ databases">
        <authorList>
            <person name="Pearce D."/>
        </authorList>
    </citation>
    <scope>NUCLEOTIDE SEQUENCE [LARGE SCALE GENOMIC DNA]</scope>
    <source>
        <strain evidence="1">Msz</strain>
    </source>
</reference>
<sequence>MLRDFWDFCTRPKRRAKDLLSVSVGFTLRTDIVSLASLRHMDVPIKSFDLARNTPVD</sequence>
<dbReference type="EMBL" id="OX458333">
    <property type="protein sequence ID" value="CAI8781196.1"/>
    <property type="molecule type" value="Genomic_DNA"/>
</dbReference>
<evidence type="ECO:0000313" key="1">
    <source>
        <dbReference type="EMBL" id="CAI8781196.1"/>
    </source>
</evidence>
<organism evidence="1 2">
    <name type="scientific">Methylocaldum szegediense</name>
    <dbReference type="NCBI Taxonomy" id="73780"/>
    <lineage>
        <taxon>Bacteria</taxon>
        <taxon>Pseudomonadati</taxon>
        <taxon>Pseudomonadota</taxon>
        <taxon>Gammaproteobacteria</taxon>
        <taxon>Methylococcales</taxon>
        <taxon>Methylococcaceae</taxon>
        <taxon>Methylocaldum</taxon>
    </lineage>
</organism>